<evidence type="ECO:0000313" key="17">
    <source>
        <dbReference type="Proteomes" id="UP000005237"/>
    </source>
</evidence>
<dbReference type="PANTHER" id="PTHR21347">
    <property type="entry name" value="CLEFT LIP AND PALATE ASSOCIATED TRANSMEMBRANE PROTEIN-RELATED"/>
    <property type="match status" value="1"/>
</dbReference>
<dbReference type="GO" id="GO:0016020">
    <property type="term" value="C:membrane"/>
    <property type="evidence" value="ECO:0007669"/>
    <property type="project" value="UniProtKB-SubCell"/>
</dbReference>
<dbReference type="InterPro" id="IPR008429">
    <property type="entry name" value="CLPTM1"/>
</dbReference>
<dbReference type="EnsemblMetazoa" id="CJA32323.1">
    <property type="protein sequence ID" value="CJA32323.1"/>
    <property type="gene ID" value="WBGene00208170"/>
</dbReference>
<comment type="catalytic activity">
    <reaction evidence="9">
        <text>6-(alpha-D-glucosaminyl)-(1-octadecanoyl,2-(9Z)-octadecenoyl-sn-glycero-3-phospho)-1D-myo-inositol(in) = 6-(alpha-D-glucosaminyl)-(1-octadecanoyl,2-(9Z)-octadecenoyl-sn-glycero-3-phospho)-1D-myo-inositol(out)</text>
        <dbReference type="Rhea" id="RHEA:71495"/>
        <dbReference type="ChEBI" id="CHEBI:190691"/>
    </reaction>
</comment>
<evidence type="ECO:0000256" key="2">
    <source>
        <dbReference type="ARBA" id="ARBA00009310"/>
    </source>
</evidence>
<dbReference type="Pfam" id="PF05602">
    <property type="entry name" value="CLPTM1"/>
    <property type="match status" value="1"/>
</dbReference>
<keyword evidence="4 15" id="KW-1133">Transmembrane helix</keyword>
<proteinExistence type="inferred from homology"/>
<evidence type="ECO:0000256" key="11">
    <source>
        <dbReference type="ARBA" id="ARBA00042320"/>
    </source>
</evidence>
<dbReference type="Proteomes" id="UP000005237">
    <property type="component" value="Unassembled WGS sequence"/>
</dbReference>
<comment type="subcellular location">
    <subcellularLocation>
        <location evidence="1">Membrane</location>
        <topology evidence="1">Multi-pass membrane protein</topology>
    </subcellularLocation>
</comment>
<organism evidence="16 17">
    <name type="scientific">Caenorhabditis japonica</name>
    <dbReference type="NCBI Taxonomy" id="281687"/>
    <lineage>
        <taxon>Eukaryota</taxon>
        <taxon>Metazoa</taxon>
        <taxon>Ecdysozoa</taxon>
        <taxon>Nematoda</taxon>
        <taxon>Chromadorea</taxon>
        <taxon>Rhabditida</taxon>
        <taxon>Rhabditina</taxon>
        <taxon>Rhabditomorpha</taxon>
        <taxon>Rhabditoidea</taxon>
        <taxon>Rhabditidae</taxon>
        <taxon>Peloderinae</taxon>
        <taxon>Caenorhabditis</taxon>
    </lineage>
</organism>
<evidence type="ECO:0000256" key="10">
    <source>
        <dbReference type="ARBA" id="ARBA00040905"/>
    </source>
</evidence>
<evidence type="ECO:0000256" key="8">
    <source>
        <dbReference type="ARBA" id="ARBA00035895"/>
    </source>
</evidence>
<evidence type="ECO:0000313" key="16">
    <source>
        <dbReference type="EnsemblMetazoa" id="CJA32323.1"/>
    </source>
</evidence>
<dbReference type="AlphaFoldDB" id="A0A8R1IEU3"/>
<keyword evidence="3 15" id="KW-0812">Transmembrane</keyword>
<feature type="transmembrane region" description="Helical" evidence="15">
    <location>
        <begin position="269"/>
        <end position="290"/>
    </location>
</feature>
<comment type="catalytic activity">
    <reaction evidence="14">
        <text>a 6-(alpha-D-glucosaminyl)-1-(1,2-diacyl-sn-glycero-3-phospho)-1D-myo-inositol(in) = a 6-(alpha-D-glucosaminyl)-1-(1,2-diacyl-sn-glycero-3-phospho)-1D-myo-inositol(out)</text>
        <dbReference type="Rhea" id="RHEA:71491"/>
        <dbReference type="ChEBI" id="CHEBI:57997"/>
    </reaction>
</comment>
<evidence type="ECO:0000256" key="5">
    <source>
        <dbReference type="ARBA" id="ARBA00023136"/>
    </source>
</evidence>
<evidence type="ECO:0000256" key="7">
    <source>
        <dbReference type="ARBA" id="ARBA00024631"/>
    </source>
</evidence>
<comment type="catalytic activity">
    <reaction evidence="6">
        <text>a 1,2-diacyl-sn-glycero-3-phosphoethanolamine(in) = a 1,2-diacyl-sn-glycero-3-phosphoethanolamine(out)</text>
        <dbReference type="Rhea" id="RHEA:38895"/>
        <dbReference type="ChEBI" id="CHEBI:64612"/>
    </reaction>
</comment>
<evidence type="ECO:0000256" key="6">
    <source>
        <dbReference type="ARBA" id="ARBA00024615"/>
    </source>
</evidence>
<evidence type="ECO:0000256" key="13">
    <source>
        <dbReference type="ARBA" id="ARBA00045827"/>
    </source>
</evidence>
<comment type="catalytic activity">
    <reaction evidence="7">
        <text>a 1,2-diacyl-sn-glycero-3-phosphocholine(in) = a 1,2-diacyl-sn-glycero-3-phosphocholine(out)</text>
        <dbReference type="Rhea" id="RHEA:38571"/>
        <dbReference type="ChEBI" id="CHEBI:57643"/>
    </reaction>
</comment>
<keyword evidence="17" id="KW-1185">Reference proteome</keyword>
<dbReference type="PANTHER" id="PTHR21347:SF0">
    <property type="entry name" value="LIPID SCRAMBLASE CLPTM1L"/>
    <property type="match status" value="1"/>
</dbReference>
<reference evidence="17" key="1">
    <citation type="submission" date="2010-08" db="EMBL/GenBank/DDBJ databases">
        <authorList>
            <consortium name="Caenorhabditis japonica Sequencing Consortium"/>
            <person name="Wilson R.K."/>
        </authorList>
    </citation>
    <scope>NUCLEOTIDE SEQUENCE [LARGE SCALE GENOMIC DNA]</scope>
    <source>
        <strain evidence="17">DF5081</strain>
    </source>
</reference>
<keyword evidence="5 15" id="KW-0472">Membrane</keyword>
<comment type="function">
    <text evidence="13">Scramblase that mediates the translocation of glucosaminylphosphatidylinositol (alpha-D-GlcN-(1-6)-(1,2-diacyl-sn-glycero-3-phospho)-1D-myo-inositol, GlcN-PI) across the endoplasmic reticulum (ER) membrane, from the cytosolic leaflet to the luminal leaflet of the ER membrane, where it participates in the biosynthesis of glycosylphosphatidylinositol (GPI). GPI is a lipid glycoconjugate involved in post-translational modification of proteins. Can also translocate 1,2-diacyl-sn-glycero-3-phospho-(1D-myo-inositol) (phosphatidylinositol or PI), as well as several other phospholipids (1,2-diacyl-sn-glycero-3-phosphocholine, 1,2-diacyl-sn-glycero-3-phosphoethanolamine), and N-acetylglucosaminylphosphatidylinositol (GlcNAc-PI) in vitro.</text>
</comment>
<sequence length="309" mass="35163">MFYNFFQLYKLFTPELCTTDEPDSLCYSPIIRPNSEGLYDLLQIRVYISKKRDTLEQLVTTIENAQVADAFEKAVQVKIPPSVANDGYLFAHVILLPHKFEGKNPMQAAWKVHVASQMIVFQEPTATIFNLLGEEESEKKEKKTAKKVVSLAAHFRSVLPIRIVSDANRYKKNKVSGELADYLTIQRQQSNEGYLPIMFIDEMSMRSKHLVELADANSAVNMTINYEPTSVAKLLLLTSTARSTKQLMQHGFKDKDVDELRGLFTETSIVLLFVTFFVSTLHLLFDALAFKNDISFWKGRKSMVGLSTK</sequence>
<evidence type="ECO:0000256" key="12">
    <source>
        <dbReference type="ARBA" id="ARBA00043155"/>
    </source>
</evidence>
<evidence type="ECO:0000256" key="9">
    <source>
        <dbReference type="ARBA" id="ARBA00036810"/>
    </source>
</evidence>
<dbReference type="GO" id="GO:0012505">
    <property type="term" value="C:endomembrane system"/>
    <property type="evidence" value="ECO:0007669"/>
    <property type="project" value="TreeGrafter"/>
</dbReference>
<evidence type="ECO:0000256" key="3">
    <source>
        <dbReference type="ARBA" id="ARBA00022692"/>
    </source>
</evidence>
<comment type="catalytic activity">
    <reaction evidence="8">
        <text>a 1,2-diacyl-sn-glycero-3-phospho-(1D-myo-inositol)(in) = a 1,2-diacyl-sn-glycero-3-phospho-(1D-myo-inositol)(out)</text>
        <dbReference type="Rhea" id="RHEA:38691"/>
        <dbReference type="ChEBI" id="CHEBI:57880"/>
    </reaction>
</comment>
<reference evidence="16" key="2">
    <citation type="submission" date="2022-06" db="UniProtKB">
        <authorList>
            <consortium name="EnsemblMetazoa"/>
        </authorList>
    </citation>
    <scope>IDENTIFICATION</scope>
    <source>
        <strain evidence="16">DF5081</strain>
    </source>
</reference>
<name>A0A8R1IEU3_CAEJA</name>
<accession>A0A8R1IEU3</accession>
<evidence type="ECO:0000256" key="1">
    <source>
        <dbReference type="ARBA" id="ARBA00004141"/>
    </source>
</evidence>
<comment type="similarity">
    <text evidence="2">Belongs to the CLPTM1 family.</text>
</comment>
<evidence type="ECO:0000256" key="4">
    <source>
        <dbReference type="ARBA" id="ARBA00022989"/>
    </source>
</evidence>
<evidence type="ECO:0000256" key="15">
    <source>
        <dbReference type="SAM" id="Phobius"/>
    </source>
</evidence>
<protein>
    <recommendedName>
        <fullName evidence="10">Lipid scramblase CLPTM1L</fullName>
    </recommendedName>
    <alternativeName>
        <fullName evidence="12">Cisplatin resistance-related protein 9</fullName>
    </alternativeName>
    <alternativeName>
        <fullName evidence="11">Cleft lip and palate transmembrane protein 1-like protein</fullName>
    </alternativeName>
</protein>
<evidence type="ECO:0000256" key="14">
    <source>
        <dbReference type="ARBA" id="ARBA00093208"/>
    </source>
</evidence>